<keyword evidence="1" id="KW-0812">Transmembrane</keyword>
<name>A0ABY8QL32_9RHOB</name>
<organism evidence="2 3">
    <name type="scientific">Tropicibacter oceani</name>
    <dbReference type="NCBI Taxonomy" id="3058420"/>
    <lineage>
        <taxon>Bacteria</taxon>
        <taxon>Pseudomonadati</taxon>
        <taxon>Pseudomonadota</taxon>
        <taxon>Alphaproteobacteria</taxon>
        <taxon>Rhodobacterales</taxon>
        <taxon>Roseobacteraceae</taxon>
        <taxon>Tropicibacter</taxon>
    </lineage>
</organism>
<dbReference type="Pfam" id="PF09234">
    <property type="entry name" value="DUF1963"/>
    <property type="match status" value="1"/>
</dbReference>
<evidence type="ECO:0000313" key="2">
    <source>
        <dbReference type="EMBL" id="WGW05158.1"/>
    </source>
</evidence>
<sequence length="567" mass="60972">MKDRHMVYAARSVFLLGTGIMGFGLLWAIAIWKDAVAFLPGFWDQPVTAVVLMAVGFAICSLGKKMGGDVFGDASPIAQIQADLARFVPQRWRGGVVQDAASNKDRFGAYGDMIEDAPAEYHQPGRPALKARQSLQDIPAEAKSEVIAALLRGGVKAVEDMPPMRPVSGAAVSPPPAPRADVSPPPPAAPLTDFRTGRIRLQVALPQRQTRSWIGGGPSLPEAMDWPMIDGRPASFYAQIALGDLPQGIWGGIGPRDGWLIFFGADDPGARAIVLHSPERGVDRVPPAEADYYFKGHSGEEALAEMIGPEALQPPRWYLETVQDDGGARPDLAVRSPVASLLVKPTMTDPGLLPFDWPTAFALLDSADAMVQRMIARATDRAEQGNGAALAQAEAMTDVLTRLRLIARRFEARAEAAPFDEKACARLIGALAKTTNAGWLSAKARAEGKKPISLLQFQGYAPYRKLYEAQARRVYCEGGALPEATLARLLPLWQAQAAVEAIFVGNAPNEALPQDAPCLLVLPSSELTGWQIGDLSRWAVQITPEALAQGRFNAAVSQNSHGQDWDS</sequence>
<dbReference type="RefSeq" id="WP_282301791.1">
    <property type="nucleotide sequence ID" value="NZ_CP124616.1"/>
</dbReference>
<dbReference type="SUPFAM" id="SSF103032">
    <property type="entry name" value="Hypothetical protein YwqG"/>
    <property type="match status" value="1"/>
</dbReference>
<keyword evidence="1" id="KW-1133">Transmembrane helix</keyword>
<evidence type="ECO:0000313" key="3">
    <source>
        <dbReference type="Proteomes" id="UP001241605"/>
    </source>
</evidence>
<evidence type="ECO:0000256" key="1">
    <source>
        <dbReference type="SAM" id="Phobius"/>
    </source>
</evidence>
<dbReference type="InterPro" id="IPR015315">
    <property type="entry name" value="DUF1963"/>
</dbReference>
<protein>
    <submittedName>
        <fullName evidence="2">DUF1963 domain-containing protein</fullName>
    </submittedName>
</protein>
<dbReference type="Gene3D" id="2.30.320.10">
    <property type="entry name" value="YwqG-like"/>
    <property type="match status" value="1"/>
</dbReference>
<reference evidence="2 3" key="1">
    <citation type="submission" date="2023-05" db="EMBL/GenBank/DDBJ databases">
        <title>YMD87, complete Genome.</title>
        <authorList>
            <person name="Zhang J."/>
            <person name="Xu X."/>
        </authorList>
    </citation>
    <scope>NUCLEOTIDE SEQUENCE [LARGE SCALE GENOMIC DNA]</scope>
    <source>
        <strain evidence="2 3">YMD87</strain>
    </source>
</reference>
<gene>
    <name evidence="2" type="ORF">QF118_06335</name>
</gene>
<feature type="transmembrane region" description="Helical" evidence="1">
    <location>
        <begin position="12"/>
        <end position="30"/>
    </location>
</feature>
<keyword evidence="3" id="KW-1185">Reference proteome</keyword>
<dbReference type="EMBL" id="CP124616">
    <property type="protein sequence ID" value="WGW05158.1"/>
    <property type="molecule type" value="Genomic_DNA"/>
</dbReference>
<proteinExistence type="predicted"/>
<dbReference type="Proteomes" id="UP001241605">
    <property type="component" value="Chromosome"/>
</dbReference>
<dbReference type="InterPro" id="IPR035948">
    <property type="entry name" value="YwqG-like_sf"/>
</dbReference>
<keyword evidence="1" id="KW-0472">Membrane</keyword>
<accession>A0ABY8QL32</accession>